<dbReference type="EMBL" id="JACCKB010000013">
    <property type="protein sequence ID" value="NYZ66426.1"/>
    <property type="molecule type" value="Genomic_DNA"/>
</dbReference>
<keyword evidence="4" id="KW-1185">Reference proteome</keyword>
<feature type="transmembrane region" description="Helical" evidence="1">
    <location>
        <begin position="6"/>
        <end position="24"/>
    </location>
</feature>
<dbReference type="PANTHER" id="PTHR14859">
    <property type="entry name" value="CALCOFLUOR WHITE HYPERSENSITIVE PROTEIN PRECURSOR"/>
    <property type="match status" value="1"/>
</dbReference>
<dbReference type="InterPro" id="IPR005135">
    <property type="entry name" value="Endo/exonuclease/phosphatase"/>
</dbReference>
<feature type="transmembrane region" description="Helical" evidence="1">
    <location>
        <begin position="36"/>
        <end position="53"/>
    </location>
</feature>
<keyword evidence="3" id="KW-0255">Endonuclease</keyword>
<dbReference type="GO" id="GO:0006506">
    <property type="term" value="P:GPI anchor biosynthetic process"/>
    <property type="evidence" value="ECO:0007669"/>
    <property type="project" value="TreeGrafter"/>
</dbReference>
<dbReference type="Pfam" id="PF03372">
    <property type="entry name" value="Exo_endo_phos"/>
    <property type="match status" value="1"/>
</dbReference>
<comment type="caution">
    <text evidence="3">The sequence shown here is derived from an EMBL/GenBank/DDBJ whole genome shotgun (WGS) entry which is preliminary data.</text>
</comment>
<keyword evidence="1" id="KW-0472">Membrane</keyword>
<evidence type="ECO:0000259" key="2">
    <source>
        <dbReference type="Pfam" id="PF03372"/>
    </source>
</evidence>
<sequence length="318" mass="36202">MWIFRWLLLAVVLAGVASFIGLFGQYHWLADLTNHFRWYYLAVAILGIMVSSLVRKWHWFVFAIIVAGLNYEIIYLYKSQLDGDHGNITEENFAVISAAQVNVNLNNTNTELLLQWLQQRQPDIVAVEEYTPTWSQALNQLGNLYPYKIERPRNDGFGIVLFSRYPIDNLQIQHFGPDRLPSITGVVLWNQFKIQLLITHPVPPMSQSMAISRDLQLEDIAWWLKYQSNPVVLLGDLNTTPWGYSFKKLINTANLKSTRTGAGLLPTWPGKLPLIPIDHILLSKSLEVISVEVGPDIGSDHLPMIAEIGLKNNSNQQQ</sequence>
<dbReference type="RefSeq" id="WP_180568449.1">
    <property type="nucleotide sequence ID" value="NZ_JACCKB010000013.1"/>
</dbReference>
<dbReference type="PANTHER" id="PTHR14859:SF1">
    <property type="entry name" value="PGAP2-INTERACTING PROTEIN"/>
    <property type="match status" value="1"/>
</dbReference>
<dbReference type="Gene3D" id="3.60.10.10">
    <property type="entry name" value="Endonuclease/exonuclease/phosphatase"/>
    <property type="match status" value="1"/>
</dbReference>
<keyword evidence="1" id="KW-0812">Transmembrane</keyword>
<protein>
    <submittedName>
        <fullName evidence="3">Endonuclease/exonuclease/phosphatase family protein</fullName>
    </submittedName>
</protein>
<feature type="domain" description="Endonuclease/exonuclease/phosphatase" evidence="2">
    <location>
        <begin position="100"/>
        <end position="301"/>
    </location>
</feature>
<dbReference type="Proteomes" id="UP000569732">
    <property type="component" value="Unassembled WGS sequence"/>
</dbReference>
<keyword evidence="1" id="KW-1133">Transmembrane helix</keyword>
<dbReference type="AlphaFoldDB" id="A0A853IFX3"/>
<accession>A0A853IFX3</accession>
<evidence type="ECO:0000256" key="1">
    <source>
        <dbReference type="SAM" id="Phobius"/>
    </source>
</evidence>
<organism evidence="3 4">
    <name type="scientific">Spartinivicinus marinus</name>
    <dbReference type="NCBI Taxonomy" id="2994442"/>
    <lineage>
        <taxon>Bacteria</taxon>
        <taxon>Pseudomonadati</taxon>
        <taxon>Pseudomonadota</taxon>
        <taxon>Gammaproteobacteria</taxon>
        <taxon>Oceanospirillales</taxon>
        <taxon>Zooshikellaceae</taxon>
        <taxon>Spartinivicinus</taxon>
    </lineage>
</organism>
<proteinExistence type="predicted"/>
<keyword evidence="3" id="KW-0378">Hydrolase</keyword>
<evidence type="ECO:0000313" key="3">
    <source>
        <dbReference type="EMBL" id="NYZ66426.1"/>
    </source>
</evidence>
<gene>
    <name evidence="3" type="ORF">H0A36_10430</name>
</gene>
<dbReference type="InterPro" id="IPR051916">
    <property type="entry name" value="GPI-anchor_lipid_remodeler"/>
</dbReference>
<keyword evidence="3" id="KW-0540">Nuclease</keyword>
<feature type="transmembrane region" description="Helical" evidence="1">
    <location>
        <begin position="59"/>
        <end position="77"/>
    </location>
</feature>
<dbReference type="InterPro" id="IPR036691">
    <property type="entry name" value="Endo/exonu/phosph_ase_sf"/>
</dbReference>
<dbReference type="GO" id="GO:0004519">
    <property type="term" value="F:endonuclease activity"/>
    <property type="evidence" value="ECO:0007669"/>
    <property type="project" value="UniProtKB-KW"/>
</dbReference>
<reference evidence="3 4" key="1">
    <citation type="submission" date="2020-07" db="EMBL/GenBank/DDBJ databases">
        <title>Endozoicomonas sp. nov., isolated from sediment.</title>
        <authorList>
            <person name="Gu T."/>
        </authorList>
    </citation>
    <scope>NUCLEOTIDE SEQUENCE [LARGE SCALE GENOMIC DNA]</scope>
    <source>
        <strain evidence="3 4">SM1973</strain>
    </source>
</reference>
<dbReference type="SUPFAM" id="SSF56219">
    <property type="entry name" value="DNase I-like"/>
    <property type="match status" value="1"/>
</dbReference>
<name>A0A853IFX3_9GAMM</name>
<evidence type="ECO:0000313" key="4">
    <source>
        <dbReference type="Proteomes" id="UP000569732"/>
    </source>
</evidence>
<dbReference type="GO" id="GO:0016020">
    <property type="term" value="C:membrane"/>
    <property type="evidence" value="ECO:0007669"/>
    <property type="project" value="GOC"/>
</dbReference>